<reference evidence="1" key="1">
    <citation type="submission" date="2021-11" db="EMBL/GenBank/DDBJ databases">
        <authorList>
            <consortium name="Genoscope - CEA"/>
            <person name="William W."/>
        </authorList>
    </citation>
    <scope>NUCLEOTIDE SEQUENCE</scope>
</reference>
<gene>
    <name evidence="1" type="ORF">PECAL_3P28010</name>
</gene>
<sequence length="359" mass="38155">MTGRFGAALALVTAAARRDCRCEDLALARRAPVPRRVVVPAAFASRNLSSQVALLKVPETGSSTAANVFAELAAKFKRPAWVSMRPGEFERVVAAPARTAPKWALGHRGWGPWLRDHFDERVVDLATTARAPAARLASSAEKRLLRGEPADCERGAGVALKFWGVDAQKGPAAGARHFLKVFDDVVVTERYNESLVALALRRRLQLGDVLPPLAKYHGGGGRAGAAARTPTRAEAVRRCAATARSGSAELAVERAIHAAASARLDATLGELRERGVDVDALLAAFAEHLHAAMTSGARHVAKALGRPTSPATGADTLIMSLCFRRCAIAALDRAVVLEYPGPEAPRAGRARGWLRRGAD</sequence>
<accession>A0A8J2STX5</accession>
<name>A0A8J2STX5_9STRA</name>
<evidence type="ECO:0000313" key="1">
    <source>
        <dbReference type="EMBL" id="CAH0372769.1"/>
    </source>
</evidence>
<evidence type="ECO:0008006" key="3">
    <source>
        <dbReference type="Google" id="ProtNLM"/>
    </source>
</evidence>
<dbReference type="AlphaFoldDB" id="A0A8J2STX5"/>
<proteinExistence type="predicted"/>
<evidence type="ECO:0000313" key="2">
    <source>
        <dbReference type="Proteomes" id="UP000789595"/>
    </source>
</evidence>
<keyword evidence="2" id="KW-1185">Reference proteome</keyword>
<comment type="caution">
    <text evidence="1">The sequence shown here is derived from an EMBL/GenBank/DDBJ whole genome shotgun (WGS) entry which is preliminary data.</text>
</comment>
<protein>
    <recommendedName>
        <fullName evidence="3">Sulfotransferase</fullName>
    </recommendedName>
</protein>
<organism evidence="1 2">
    <name type="scientific">Pelagomonas calceolata</name>
    <dbReference type="NCBI Taxonomy" id="35677"/>
    <lineage>
        <taxon>Eukaryota</taxon>
        <taxon>Sar</taxon>
        <taxon>Stramenopiles</taxon>
        <taxon>Ochrophyta</taxon>
        <taxon>Pelagophyceae</taxon>
        <taxon>Pelagomonadales</taxon>
        <taxon>Pelagomonadaceae</taxon>
        <taxon>Pelagomonas</taxon>
    </lineage>
</organism>
<dbReference type="EMBL" id="CAKKNE010000003">
    <property type="protein sequence ID" value="CAH0372769.1"/>
    <property type="molecule type" value="Genomic_DNA"/>
</dbReference>
<dbReference type="Proteomes" id="UP000789595">
    <property type="component" value="Unassembled WGS sequence"/>
</dbReference>